<evidence type="ECO:0000313" key="3">
    <source>
        <dbReference type="Proteomes" id="UP000355283"/>
    </source>
</evidence>
<feature type="compositionally biased region" description="Basic and acidic residues" evidence="1">
    <location>
        <begin position="1"/>
        <end position="13"/>
    </location>
</feature>
<dbReference type="EMBL" id="SDOX01000078">
    <property type="protein sequence ID" value="TFJ83022.1"/>
    <property type="molecule type" value="Genomic_DNA"/>
</dbReference>
<organism evidence="2 3">
    <name type="scientific">Nannochloropsis salina CCMP1776</name>
    <dbReference type="NCBI Taxonomy" id="1027361"/>
    <lineage>
        <taxon>Eukaryota</taxon>
        <taxon>Sar</taxon>
        <taxon>Stramenopiles</taxon>
        <taxon>Ochrophyta</taxon>
        <taxon>Eustigmatophyceae</taxon>
        <taxon>Eustigmatales</taxon>
        <taxon>Monodopsidaceae</taxon>
        <taxon>Microchloropsis</taxon>
        <taxon>Microchloropsis salina</taxon>
    </lineage>
</organism>
<evidence type="ECO:0000256" key="1">
    <source>
        <dbReference type="SAM" id="MobiDB-lite"/>
    </source>
</evidence>
<gene>
    <name evidence="2" type="ORF">NSK_005647</name>
</gene>
<feature type="region of interest" description="Disordered" evidence="1">
    <location>
        <begin position="1"/>
        <end position="80"/>
    </location>
</feature>
<dbReference type="Proteomes" id="UP000355283">
    <property type="component" value="Unassembled WGS sequence"/>
</dbReference>
<proteinExistence type="predicted"/>
<sequence length="80" mass="9007">MEDRHSTEGKKDDDGMDLQMLPEEAGFLPYQIVADEKMPEGGEDEGEDFGSDREIGGEDDEREREKRSDDGSKLGERKKG</sequence>
<comment type="caution">
    <text evidence="2">The sequence shown here is derived from an EMBL/GenBank/DDBJ whole genome shotgun (WGS) entry which is preliminary data.</text>
</comment>
<dbReference type="AlphaFoldDB" id="A0A4D9CUU5"/>
<evidence type="ECO:0000313" key="2">
    <source>
        <dbReference type="EMBL" id="TFJ83022.1"/>
    </source>
</evidence>
<name>A0A4D9CUU5_9STRA</name>
<protein>
    <submittedName>
        <fullName evidence="2">Uncharacterized protein</fullName>
    </submittedName>
</protein>
<feature type="compositionally biased region" description="Basic and acidic residues" evidence="1">
    <location>
        <begin position="63"/>
        <end position="80"/>
    </location>
</feature>
<reference evidence="2 3" key="1">
    <citation type="submission" date="2019-01" db="EMBL/GenBank/DDBJ databases">
        <title>Nuclear Genome Assembly of the Microalgal Biofuel strain Nannochloropsis salina CCMP1776.</title>
        <authorList>
            <person name="Hovde B."/>
        </authorList>
    </citation>
    <scope>NUCLEOTIDE SEQUENCE [LARGE SCALE GENOMIC DNA]</scope>
    <source>
        <strain evidence="2 3">CCMP1776</strain>
    </source>
</reference>
<accession>A0A4D9CUU5</accession>
<keyword evidence="3" id="KW-1185">Reference proteome</keyword>